<dbReference type="AlphaFoldDB" id="A0A8H7TI50"/>
<protein>
    <recommendedName>
        <fullName evidence="6">FAD-binding PCMH-type domain-containing protein</fullName>
    </recommendedName>
</protein>
<dbReference type="PROSITE" id="PS51387">
    <property type="entry name" value="FAD_PCMH"/>
    <property type="match status" value="1"/>
</dbReference>
<dbReference type="InterPro" id="IPR036318">
    <property type="entry name" value="FAD-bd_PCMH-like_sf"/>
</dbReference>
<dbReference type="InterPro" id="IPR006094">
    <property type="entry name" value="Oxid_FAD_bind_N"/>
</dbReference>
<feature type="domain" description="FAD-binding PCMH-type" evidence="6">
    <location>
        <begin position="53"/>
        <end position="223"/>
    </location>
</feature>
<evidence type="ECO:0000256" key="1">
    <source>
        <dbReference type="ARBA" id="ARBA00001974"/>
    </source>
</evidence>
<comment type="cofactor">
    <cofactor evidence="1">
        <name>FAD</name>
        <dbReference type="ChEBI" id="CHEBI:57692"/>
    </cofactor>
</comment>
<evidence type="ECO:0000256" key="2">
    <source>
        <dbReference type="ARBA" id="ARBA00005466"/>
    </source>
</evidence>
<organism evidence="7 8">
    <name type="scientific">Cadophora malorum</name>
    <dbReference type="NCBI Taxonomy" id="108018"/>
    <lineage>
        <taxon>Eukaryota</taxon>
        <taxon>Fungi</taxon>
        <taxon>Dikarya</taxon>
        <taxon>Ascomycota</taxon>
        <taxon>Pezizomycotina</taxon>
        <taxon>Leotiomycetes</taxon>
        <taxon>Helotiales</taxon>
        <taxon>Ploettnerulaceae</taxon>
        <taxon>Cadophora</taxon>
    </lineage>
</organism>
<dbReference type="Gene3D" id="3.40.462.20">
    <property type="match status" value="1"/>
</dbReference>
<keyword evidence="3" id="KW-0285">Flavoprotein</keyword>
<comment type="similarity">
    <text evidence="2">Belongs to the oxygen-dependent FAD-linked oxidoreductase family.</text>
</comment>
<dbReference type="InterPro" id="IPR016166">
    <property type="entry name" value="FAD-bd_PCMH"/>
</dbReference>
<evidence type="ECO:0000259" key="6">
    <source>
        <dbReference type="PROSITE" id="PS51387"/>
    </source>
</evidence>
<dbReference type="Pfam" id="PF08031">
    <property type="entry name" value="BBE"/>
    <property type="match status" value="1"/>
</dbReference>
<dbReference type="Gene3D" id="3.30.465.10">
    <property type="match status" value="1"/>
</dbReference>
<evidence type="ECO:0000313" key="7">
    <source>
        <dbReference type="EMBL" id="KAG4419585.1"/>
    </source>
</evidence>
<evidence type="ECO:0000256" key="5">
    <source>
        <dbReference type="ARBA" id="ARBA00023002"/>
    </source>
</evidence>
<evidence type="ECO:0000313" key="8">
    <source>
        <dbReference type="Proteomes" id="UP000664132"/>
    </source>
</evidence>
<sequence>MGSLSPILSRNGTPISPTSIDAFTSTIKGEVLVKGLADQAAYAAAIARFNRATISEAAVIVFVNGEEDVATALKYAQGWDLEVVISCGGHSYYGASSTSGGLVIDLRRLKNVEIDVEGMSVTAGGGCQAVDLEAPLQELGLSVVMGAANDTGIGGLTLGGGSGFLSGQYGLVIDNLLSARVVLADGRVLEASEEKNPDLFWGIRGGGSNFGVVTEFKYRVHRQGDVFFGPIVFTPDKTSTILCLAPKLQSIVDSSSGKLAIFIAFTRIPPMPTIHPLILAFYDGPESTARSLLTPIYELGPIADKACMKKYAECTMDSPEILGPETHQFYSTSSVSLPVGWDNELVLPFVKEMGAFLEKWGDVVRPSKIAIEIRSYDVSSRVSPDATALWARAKGSACMLDVQYDGSVEREVMRGEVVRLTEGLKERIEEGGKGGGHANPNFAVGGEGVERVFGGNLDRLREVKRMYDPKGVFRKWFPIEPAVLVA</sequence>
<dbReference type="GO" id="GO:0071949">
    <property type="term" value="F:FAD binding"/>
    <property type="evidence" value="ECO:0007669"/>
    <property type="project" value="InterPro"/>
</dbReference>
<dbReference type="InterPro" id="IPR050416">
    <property type="entry name" value="FAD-linked_Oxidoreductase"/>
</dbReference>
<name>A0A8H7TI50_9HELO</name>
<comment type="caution">
    <text evidence="7">The sequence shown here is derived from an EMBL/GenBank/DDBJ whole genome shotgun (WGS) entry which is preliminary data.</text>
</comment>
<keyword evidence="4" id="KW-0274">FAD</keyword>
<dbReference type="PANTHER" id="PTHR42973:SF39">
    <property type="entry name" value="FAD-BINDING PCMH-TYPE DOMAIN-CONTAINING PROTEIN"/>
    <property type="match status" value="1"/>
</dbReference>
<dbReference type="InterPro" id="IPR016167">
    <property type="entry name" value="FAD-bd_PCMH_sub1"/>
</dbReference>
<dbReference type="GO" id="GO:0016491">
    <property type="term" value="F:oxidoreductase activity"/>
    <property type="evidence" value="ECO:0007669"/>
    <property type="project" value="UniProtKB-KW"/>
</dbReference>
<evidence type="ECO:0000256" key="4">
    <source>
        <dbReference type="ARBA" id="ARBA00022827"/>
    </source>
</evidence>
<keyword evidence="8" id="KW-1185">Reference proteome</keyword>
<accession>A0A8H7TI50</accession>
<dbReference type="Pfam" id="PF01565">
    <property type="entry name" value="FAD_binding_4"/>
    <property type="match status" value="1"/>
</dbReference>
<proteinExistence type="inferred from homology"/>
<evidence type="ECO:0000256" key="3">
    <source>
        <dbReference type="ARBA" id="ARBA00022630"/>
    </source>
</evidence>
<dbReference type="EMBL" id="JAFJYH010000102">
    <property type="protein sequence ID" value="KAG4419585.1"/>
    <property type="molecule type" value="Genomic_DNA"/>
</dbReference>
<dbReference type="OrthoDB" id="415825at2759"/>
<dbReference type="InterPro" id="IPR012951">
    <property type="entry name" value="BBE"/>
</dbReference>
<dbReference type="SUPFAM" id="SSF56176">
    <property type="entry name" value="FAD-binding/transporter-associated domain-like"/>
    <property type="match status" value="1"/>
</dbReference>
<dbReference type="Gene3D" id="3.30.43.10">
    <property type="entry name" value="Uridine Diphospho-n-acetylenolpyruvylglucosamine Reductase, domain 2"/>
    <property type="match status" value="1"/>
</dbReference>
<dbReference type="PANTHER" id="PTHR42973">
    <property type="entry name" value="BINDING OXIDOREDUCTASE, PUTATIVE (AFU_ORTHOLOGUE AFUA_1G17690)-RELATED"/>
    <property type="match status" value="1"/>
</dbReference>
<reference evidence="7" key="1">
    <citation type="submission" date="2021-02" db="EMBL/GenBank/DDBJ databases">
        <title>Genome sequence Cadophora malorum strain M34.</title>
        <authorList>
            <person name="Stefanovic E."/>
            <person name="Vu D."/>
            <person name="Scully C."/>
            <person name="Dijksterhuis J."/>
            <person name="Roader J."/>
            <person name="Houbraken J."/>
        </authorList>
    </citation>
    <scope>NUCLEOTIDE SEQUENCE</scope>
    <source>
        <strain evidence="7">M34</strain>
    </source>
</reference>
<keyword evidence="5" id="KW-0560">Oxidoreductase</keyword>
<dbReference type="Proteomes" id="UP000664132">
    <property type="component" value="Unassembled WGS sequence"/>
</dbReference>
<gene>
    <name evidence="7" type="ORF">IFR04_007287</name>
</gene>
<dbReference type="InterPro" id="IPR016169">
    <property type="entry name" value="FAD-bd_PCMH_sub2"/>
</dbReference>